<dbReference type="SUPFAM" id="SSF56784">
    <property type="entry name" value="HAD-like"/>
    <property type="match status" value="1"/>
</dbReference>
<dbReference type="RefSeq" id="WP_145340869.1">
    <property type="nucleotide sequence ID" value="NZ_SMLY01000062.1"/>
</dbReference>
<feature type="chain" id="PRO_5022002671" evidence="1">
    <location>
        <begin position="20"/>
        <end position="329"/>
    </location>
</feature>
<dbReference type="InterPro" id="IPR036412">
    <property type="entry name" value="HAD-like_sf"/>
</dbReference>
<reference evidence="2 3" key="1">
    <citation type="submission" date="2019-07" db="EMBL/GenBank/DDBJ databases">
        <title>Genomic Encyclopedia of Archaeal and Bacterial Type Strains, Phase II (KMG-II): from individual species to whole genera.</title>
        <authorList>
            <person name="Goeker M."/>
        </authorList>
    </citation>
    <scope>NUCLEOTIDE SEQUENCE [LARGE SCALE GENOMIC DNA]</scope>
    <source>
        <strain evidence="2 3">ATCC BAA-252</strain>
    </source>
</reference>
<dbReference type="OrthoDB" id="9799365at2"/>
<evidence type="ECO:0000313" key="3">
    <source>
        <dbReference type="Proteomes" id="UP000320593"/>
    </source>
</evidence>
<proteinExistence type="predicted"/>
<dbReference type="CDD" id="cd01427">
    <property type="entry name" value="HAD_like"/>
    <property type="match status" value="1"/>
</dbReference>
<name>A0A562TIG6_9HYPH</name>
<organism evidence="2 3">
    <name type="scientific">Roseibium hamelinense</name>
    <dbReference type="NCBI Taxonomy" id="150831"/>
    <lineage>
        <taxon>Bacteria</taxon>
        <taxon>Pseudomonadati</taxon>
        <taxon>Pseudomonadota</taxon>
        <taxon>Alphaproteobacteria</taxon>
        <taxon>Hyphomicrobiales</taxon>
        <taxon>Stappiaceae</taxon>
        <taxon>Roseibium</taxon>
    </lineage>
</organism>
<sequence>MRLAILIFAFAFSMGAALADPLPSWRDGEAKSNILSFVREAVQPGNPAYIVPAERIAVFDNDGTLWAEQPFYFQLAYAIDRVGEMAKNNPDMLAQNPVLEAAAEGDMQGVLASGHDGLLDVIAASHSGMTTGDFKQSVGEWLASARHPTSGQRYHQMVYQPMIELLVYLRDNDFKTYIVSGGGIDFIRVFSEQVYGIPPEQVIGSSIRSEFQVTETTAETVKLPELFFYDDKAGKPVAINHHIGRRPVFAGGNSDGDHQMLQYTDRGGDRPGFALLIHHTDAEREWAYDKGSTIGGLDNALTEARERGWTVVDMKNDWRTVFSFQLGAQ</sequence>
<dbReference type="InterPro" id="IPR023214">
    <property type="entry name" value="HAD_sf"/>
</dbReference>
<protein>
    <submittedName>
        <fullName evidence="2">Haloacid dehalogenase-like hydrolase</fullName>
    </submittedName>
</protein>
<dbReference type="Proteomes" id="UP000320593">
    <property type="component" value="Unassembled WGS sequence"/>
</dbReference>
<keyword evidence="2" id="KW-0378">Hydrolase</keyword>
<gene>
    <name evidence="2" type="ORF">JM93_00959</name>
</gene>
<dbReference type="GO" id="GO:0016787">
    <property type="term" value="F:hydrolase activity"/>
    <property type="evidence" value="ECO:0007669"/>
    <property type="project" value="UniProtKB-KW"/>
</dbReference>
<dbReference type="EMBL" id="VLLF01000001">
    <property type="protein sequence ID" value="TWI93402.1"/>
    <property type="molecule type" value="Genomic_DNA"/>
</dbReference>
<feature type="signal peptide" evidence="1">
    <location>
        <begin position="1"/>
        <end position="19"/>
    </location>
</feature>
<evidence type="ECO:0000256" key="1">
    <source>
        <dbReference type="SAM" id="SignalP"/>
    </source>
</evidence>
<evidence type="ECO:0000313" key="2">
    <source>
        <dbReference type="EMBL" id="TWI93402.1"/>
    </source>
</evidence>
<keyword evidence="1" id="KW-0732">Signal</keyword>
<keyword evidence="3" id="KW-1185">Reference proteome</keyword>
<dbReference type="AlphaFoldDB" id="A0A562TIG6"/>
<dbReference type="Pfam" id="PF12710">
    <property type="entry name" value="HAD"/>
    <property type="match status" value="1"/>
</dbReference>
<comment type="caution">
    <text evidence="2">The sequence shown here is derived from an EMBL/GenBank/DDBJ whole genome shotgun (WGS) entry which is preliminary data.</text>
</comment>
<dbReference type="Gene3D" id="3.40.50.1000">
    <property type="entry name" value="HAD superfamily/HAD-like"/>
    <property type="match status" value="1"/>
</dbReference>
<accession>A0A562TIG6</accession>